<dbReference type="GeneID" id="37119815"/>
<comment type="caution">
    <text evidence="1">The sequence shown here is derived from an EMBL/GenBank/DDBJ whole genome shotgun (WGS) entry which is preliminary data.</text>
</comment>
<dbReference type="RefSeq" id="XP_025466952.1">
    <property type="nucleotide sequence ID" value="XM_025617672.1"/>
</dbReference>
<proteinExistence type="predicted"/>
<reference evidence="1 2" key="1">
    <citation type="submission" date="2016-12" db="EMBL/GenBank/DDBJ databases">
        <title>The genomes of Aspergillus section Nigri reveals drivers in fungal speciation.</title>
        <authorList>
            <consortium name="DOE Joint Genome Institute"/>
            <person name="Vesth T.C."/>
            <person name="Nybo J."/>
            <person name="Theobald S."/>
            <person name="Brandl J."/>
            <person name="Frisvad J.C."/>
            <person name="Nielsen K.F."/>
            <person name="Lyhne E.K."/>
            <person name="Kogle M.E."/>
            <person name="Kuo A."/>
            <person name="Riley R."/>
            <person name="Clum A."/>
            <person name="Nolan M."/>
            <person name="Lipzen A."/>
            <person name="Salamov A."/>
            <person name="Henrissat B."/>
            <person name="Wiebenga A."/>
            <person name="De Vries R.P."/>
            <person name="Grigoriev I.V."/>
            <person name="Mortensen U.H."/>
            <person name="Andersen M.R."/>
            <person name="Baker S.E."/>
        </authorList>
    </citation>
    <scope>NUCLEOTIDE SEQUENCE [LARGE SCALE GENOMIC DNA]</scope>
    <source>
        <strain evidence="1 2">CBS 115572</strain>
    </source>
</reference>
<dbReference type="AlphaFoldDB" id="A0A317WKX5"/>
<dbReference type="EMBL" id="MSFK01000015">
    <property type="protein sequence ID" value="PWY86361.1"/>
    <property type="molecule type" value="Genomic_DNA"/>
</dbReference>
<name>A0A317WKX5_9EURO</name>
<dbReference type="Proteomes" id="UP000246702">
    <property type="component" value="Unassembled WGS sequence"/>
</dbReference>
<evidence type="ECO:0000313" key="1">
    <source>
        <dbReference type="EMBL" id="PWY86361.1"/>
    </source>
</evidence>
<gene>
    <name evidence="1" type="ORF">BO94DRAFT_80286</name>
</gene>
<evidence type="ECO:0000313" key="2">
    <source>
        <dbReference type="Proteomes" id="UP000246702"/>
    </source>
</evidence>
<organism evidence="1 2">
    <name type="scientific">Aspergillus sclerotioniger CBS 115572</name>
    <dbReference type="NCBI Taxonomy" id="1450535"/>
    <lineage>
        <taxon>Eukaryota</taxon>
        <taxon>Fungi</taxon>
        <taxon>Dikarya</taxon>
        <taxon>Ascomycota</taxon>
        <taxon>Pezizomycotina</taxon>
        <taxon>Eurotiomycetes</taxon>
        <taxon>Eurotiomycetidae</taxon>
        <taxon>Eurotiales</taxon>
        <taxon>Aspergillaceae</taxon>
        <taxon>Aspergillus</taxon>
        <taxon>Aspergillus subgen. Circumdati</taxon>
    </lineage>
</organism>
<accession>A0A317WKX5</accession>
<protein>
    <submittedName>
        <fullName evidence="1">Uncharacterized protein</fullName>
    </submittedName>
</protein>
<sequence length="110" mass="11736">MPRGFSSCTLLGTGAGAGTSLLLPGQVSSIVDTVRLISTYPVSSIQYPVSSIQYPVLQPPPGWGIYNNKLRPDSLSHMIDRPTLHTIHLTMGSKLNDTVRSGNTSSSPIK</sequence>
<keyword evidence="2" id="KW-1185">Reference proteome</keyword>